<evidence type="ECO:0000256" key="1">
    <source>
        <dbReference type="SAM" id="SignalP"/>
    </source>
</evidence>
<evidence type="ECO:0000313" key="2">
    <source>
        <dbReference type="EMBL" id="JAA64994.1"/>
    </source>
</evidence>
<reference evidence="2" key="2">
    <citation type="journal article" date="2015" name="J. Proteomics">
        <title>Sexual differences in the sialomes of the zebra tick, Rhipicephalus pulchellus.</title>
        <authorList>
            <person name="Tan A.W."/>
            <person name="Francischetti I.M."/>
            <person name="Slovak M."/>
            <person name="Kini R.M."/>
            <person name="Ribeiro J.M."/>
        </authorList>
    </citation>
    <scope>NUCLEOTIDE SEQUENCE</scope>
    <source>
        <tissue evidence="2">Salivary gland</tissue>
    </source>
</reference>
<sequence>MNFLVSGLLALCGFVFFDAPTVTGISTLPAVVNQTLYLVGFSKELNDSRYRCINSTYEGVKDEWVLRRIYATFTFPEMNGSWYADIQVRNRSNNFYLEVNETDIAKYIFGAQKKYIIQFFDNNSLVLSHLYQSIHNLTPPCSLWVTKDHISITEVPER</sequence>
<feature type="signal peptide" evidence="1">
    <location>
        <begin position="1"/>
        <end position="24"/>
    </location>
</feature>
<feature type="chain" id="PRO_5003981754" evidence="1">
    <location>
        <begin position="25"/>
        <end position="158"/>
    </location>
</feature>
<protein>
    <submittedName>
        <fullName evidence="2">Putative group viii salivary lipocalin</fullName>
    </submittedName>
</protein>
<organism evidence="2">
    <name type="scientific">Rhipicephalus pulchellus</name>
    <name type="common">Yellow backed tick</name>
    <name type="synonym">Dermacentor pulchellus</name>
    <dbReference type="NCBI Taxonomy" id="72859"/>
    <lineage>
        <taxon>Eukaryota</taxon>
        <taxon>Metazoa</taxon>
        <taxon>Ecdysozoa</taxon>
        <taxon>Arthropoda</taxon>
        <taxon>Chelicerata</taxon>
        <taxon>Arachnida</taxon>
        <taxon>Acari</taxon>
        <taxon>Parasitiformes</taxon>
        <taxon>Ixodida</taxon>
        <taxon>Ixodoidea</taxon>
        <taxon>Ixodidae</taxon>
        <taxon>Rhipicephalinae</taxon>
        <taxon>Rhipicephalus</taxon>
        <taxon>Rhipicephalus</taxon>
    </lineage>
</organism>
<dbReference type="InterPro" id="IPR012674">
    <property type="entry name" value="Calycin"/>
</dbReference>
<feature type="non-terminal residue" evidence="2">
    <location>
        <position position="158"/>
    </location>
</feature>
<dbReference type="AlphaFoldDB" id="L7MMY7"/>
<dbReference type="EMBL" id="GACK01000040">
    <property type="protein sequence ID" value="JAA64994.1"/>
    <property type="molecule type" value="mRNA"/>
</dbReference>
<proteinExistence type="evidence at transcript level"/>
<name>L7MMY7_RHIPC</name>
<accession>L7MMY7</accession>
<keyword evidence="1" id="KW-0732">Signal</keyword>
<reference evidence="2" key="1">
    <citation type="submission" date="2012-11" db="EMBL/GenBank/DDBJ databases">
        <authorList>
            <person name="Lucero-Rivera Y.E."/>
            <person name="Tovar-Ramirez D."/>
        </authorList>
    </citation>
    <scope>NUCLEOTIDE SEQUENCE</scope>
    <source>
        <tissue evidence="2">Salivary gland</tissue>
    </source>
</reference>
<dbReference type="Gene3D" id="2.40.128.20">
    <property type="match status" value="1"/>
</dbReference>